<dbReference type="EMBL" id="JAACVF010000089">
    <property type="protein sequence ID" value="NCN65130.1"/>
    <property type="molecule type" value="Genomic_DNA"/>
</dbReference>
<dbReference type="Proteomes" id="UP000738826">
    <property type="component" value="Unassembled WGS sequence"/>
</dbReference>
<dbReference type="SUPFAM" id="SSF159941">
    <property type="entry name" value="MM3350-like"/>
    <property type="match status" value="1"/>
</dbReference>
<protein>
    <submittedName>
        <fullName evidence="1">Plasmid pRiA4b ORF-3 family protein</fullName>
    </submittedName>
</protein>
<accession>A0A8J8CEM5</accession>
<dbReference type="EMBL" id="JAACQH010000057">
    <property type="protein sequence ID" value="NCS91421.1"/>
    <property type="molecule type" value="Genomic_DNA"/>
</dbReference>
<comment type="caution">
    <text evidence="1">The sequence shown here is derived from an EMBL/GenBank/DDBJ whole genome shotgun (WGS) entry which is preliminary data.</text>
</comment>
<sequence length="236" mass="26879">MKNKQLKGRCFFCKKNFGRNALKGHIEKCEKRKEYIEKSEGKITKNREEIYLVQIKAGAYFMLIEISGNKKVKNLDDFIRGIWVECCGHLSAFSIDGVEYFSSSYERGDRSMNVKIADVLDAGTKFSYEYDFGTTTEIVLEIISIREGKIDKGLLILARNLPPEIKCSVCGKDATEVCSMCIVEDPENSFFCEEHGTEHECGEDMLLPVTNSPRIGMCAYTGDEDEFYEKKFSPKI</sequence>
<name>A0A8J8CEM5_9ARCH</name>
<evidence type="ECO:0000313" key="1">
    <source>
        <dbReference type="EMBL" id="NCN65130.1"/>
    </source>
</evidence>
<evidence type="ECO:0000313" key="3">
    <source>
        <dbReference type="Proteomes" id="UP000768163"/>
    </source>
</evidence>
<evidence type="ECO:0000313" key="2">
    <source>
        <dbReference type="EMBL" id="NCS91421.1"/>
    </source>
</evidence>
<dbReference type="InterPro" id="IPR024047">
    <property type="entry name" value="MM3350-like_sf"/>
</dbReference>
<proteinExistence type="predicted"/>
<organism evidence="1 3">
    <name type="scientific">Candidatus Altarchaeum hamiconexum</name>
    <dbReference type="NCBI Taxonomy" id="1803513"/>
    <lineage>
        <taxon>Archaea</taxon>
        <taxon>Candidatus Altarchaeota</taxon>
        <taxon>Candidatus Altiarchaeia</taxon>
        <taxon>Candidatus Altarchaeales</taxon>
        <taxon>Candidatus Altarchaeaceae</taxon>
        <taxon>Candidatus Altarchaeum</taxon>
    </lineage>
</organism>
<gene>
    <name evidence="2" type="ORF">GW779_03285</name>
    <name evidence="1" type="ORF">GW910_03545</name>
</gene>
<dbReference type="AlphaFoldDB" id="A0A8J8CEM5"/>
<reference evidence="1" key="1">
    <citation type="submission" date="2019-11" db="EMBL/GenBank/DDBJ databases">
        <title>Lipid analysis of CO2-rich subsurface aquifers suggests an autotrophy-based deep biosphere with lysolipids enriched in CPR bacteria.</title>
        <authorList>
            <person name="Probst A.J."/>
            <person name="Elling F.J."/>
            <person name="Castelle C.J."/>
            <person name="Zhu Q."/>
            <person name="Elvert M."/>
            <person name="Birarda G."/>
            <person name="Holman H.-Y."/>
            <person name="Lane K.R."/>
            <person name="Ladd B."/>
            <person name="Ryan M.C."/>
            <person name="Woyke T."/>
            <person name="Hinrichs K.-U."/>
            <person name="Banfield J.F."/>
        </authorList>
    </citation>
    <scope>NUCLEOTIDE SEQUENCE</scope>
    <source>
        <strain evidence="1">CG_2015-01_33_1645</strain>
        <strain evidence="2">CG_2015-04_33_537</strain>
    </source>
</reference>
<dbReference type="Proteomes" id="UP000768163">
    <property type="component" value="Unassembled WGS sequence"/>
</dbReference>